<feature type="domain" description="Glycoside hydrolase family 57 N-terminal" evidence="3">
    <location>
        <begin position="21"/>
        <end position="260"/>
    </location>
</feature>
<dbReference type="SUPFAM" id="SSF88713">
    <property type="entry name" value="Glycoside hydrolase/deacetylase"/>
    <property type="match status" value="1"/>
</dbReference>
<dbReference type="InterPro" id="IPR004300">
    <property type="entry name" value="Glyco_hydro_57_N"/>
</dbReference>
<dbReference type="PANTHER" id="PTHR36306:SF1">
    <property type="entry name" value="ALPHA-AMYLASE-RELATED"/>
    <property type="match status" value="1"/>
</dbReference>
<dbReference type="Gene3D" id="3.20.110.20">
    <property type="match status" value="1"/>
</dbReference>
<dbReference type="PANTHER" id="PTHR36306">
    <property type="entry name" value="ALPHA-AMYLASE-RELATED-RELATED"/>
    <property type="match status" value="1"/>
</dbReference>
<gene>
    <name evidence="4" type="ORF">COX05_00120</name>
</gene>
<evidence type="ECO:0000256" key="2">
    <source>
        <dbReference type="ARBA" id="ARBA00023277"/>
    </source>
</evidence>
<dbReference type="Proteomes" id="UP000228495">
    <property type="component" value="Unassembled WGS sequence"/>
</dbReference>
<proteinExistence type="inferred from homology"/>
<comment type="caution">
    <text evidence="4">The sequence shown here is derived from an EMBL/GenBank/DDBJ whole genome shotgun (WGS) entry which is preliminary data.</text>
</comment>
<organism evidence="4 5">
    <name type="scientific">candidate division WWE3 bacterium CG22_combo_CG10-13_8_21_14_all_39_12</name>
    <dbReference type="NCBI Taxonomy" id="1975094"/>
    <lineage>
        <taxon>Bacteria</taxon>
        <taxon>Katanobacteria</taxon>
    </lineage>
</organism>
<evidence type="ECO:0000259" key="3">
    <source>
        <dbReference type="Pfam" id="PF03065"/>
    </source>
</evidence>
<dbReference type="Pfam" id="PF03065">
    <property type="entry name" value="Glyco_hydro_57"/>
    <property type="match status" value="1"/>
</dbReference>
<dbReference type="AlphaFoldDB" id="A0A2H0BHG6"/>
<dbReference type="GO" id="GO:0005975">
    <property type="term" value="P:carbohydrate metabolic process"/>
    <property type="evidence" value="ECO:0007669"/>
    <property type="project" value="InterPro"/>
</dbReference>
<dbReference type="InterPro" id="IPR011330">
    <property type="entry name" value="Glyco_hydro/deAcase_b/a-brl"/>
</dbReference>
<name>A0A2H0BHG6_UNCKA</name>
<keyword evidence="2" id="KW-0119">Carbohydrate metabolism</keyword>
<evidence type="ECO:0000256" key="1">
    <source>
        <dbReference type="ARBA" id="ARBA00006821"/>
    </source>
</evidence>
<protein>
    <recommendedName>
        <fullName evidence="3">Glycoside hydrolase family 57 N-terminal domain-containing protein</fullName>
    </recommendedName>
</protein>
<accession>A0A2H0BHG6</accession>
<reference evidence="4 5" key="1">
    <citation type="submission" date="2017-09" db="EMBL/GenBank/DDBJ databases">
        <title>Depth-based differentiation of microbial function through sediment-hosted aquifers and enrichment of novel symbionts in the deep terrestrial subsurface.</title>
        <authorList>
            <person name="Probst A.J."/>
            <person name="Ladd B."/>
            <person name="Jarett J.K."/>
            <person name="Geller-Mcgrath D.E."/>
            <person name="Sieber C.M."/>
            <person name="Emerson J.B."/>
            <person name="Anantharaman K."/>
            <person name="Thomas B.C."/>
            <person name="Malmstrom R."/>
            <person name="Stieglmeier M."/>
            <person name="Klingl A."/>
            <person name="Woyke T."/>
            <person name="Ryan C.M."/>
            <person name="Banfield J.F."/>
        </authorList>
    </citation>
    <scope>NUCLEOTIDE SEQUENCE [LARGE SCALE GENOMIC DNA]</scope>
    <source>
        <strain evidence="4">CG22_combo_CG10-13_8_21_14_all_39_12</strain>
    </source>
</reference>
<evidence type="ECO:0000313" key="5">
    <source>
        <dbReference type="Proteomes" id="UP000228495"/>
    </source>
</evidence>
<dbReference type="EMBL" id="PCSU01000001">
    <property type="protein sequence ID" value="PIP56999.1"/>
    <property type="molecule type" value="Genomic_DNA"/>
</dbReference>
<evidence type="ECO:0000313" key="4">
    <source>
        <dbReference type="EMBL" id="PIP56999.1"/>
    </source>
</evidence>
<dbReference type="GO" id="GO:0003824">
    <property type="term" value="F:catalytic activity"/>
    <property type="evidence" value="ECO:0007669"/>
    <property type="project" value="InterPro"/>
</dbReference>
<comment type="similarity">
    <text evidence="1">Belongs to the glycosyl hydrolase 57 family.</text>
</comment>
<sequence length="379" mass="43676">MKLALFLHAYQPPTQYSQITIEIAKRSYVPIVKALESSTRGKITLNMSGSLIEQLLENGESQLLDRYKTQVENGSIEYVGTAAYHPLLTKLPKTEIIRQNSINEYWLKKWLGDQYVKPNGFFIPEMVYDSAVGEIISDLGYKWVILDESAYPGIRAHESGQHASYSIGSFQYNIVNTNTHVFFRDRPLSLAIAFEKDLSIKSFIERVQEHEDVFGEQYAVVALDAETFGYHHKGNIRLLSGLFNQNTIELVTVSEIYHTDIEIKEIVPECSTWGVTIEDPNQERTFPRWNNPENEIHKLQWELFKEALEKGNHRSQLPDDLDKAFHSDQFWWASKSPCWHKGMVFRALEYYSQIENIDSGLVNKITTLLDNEAETVIEC</sequence>
<dbReference type="InterPro" id="IPR052046">
    <property type="entry name" value="GH57_Enzymes"/>
</dbReference>